<feature type="region of interest" description="Disordered" evidence="1">
    <location>
        <begin position="125"/>
        <end position="201"/>
    </location>
</feature>
<reference evidence="2" key="1">
    <citation type="submission" date="2020-07" db="EMBL/GenBank/DDBJ databases">
        <title>The High-quality genome of the commercially important snow crab, Chionoecetes opilio.</title>
        <authorList>
            <person name="Jeong J.-H."/>
            <person name="Ryu S."/>
        </authorList>
    </citation>
    <scope>NUCLEOTIDE SEQUENCE</scope>
    <source>
        <strain evidence="2">MADBK_172401_WGS</strain>
        <tissue evidence="2">Digestive gland</tissue>
    </source>
</reference>
<comment type="caution">
    <text evidence="2">The sequence shown here is derived from an EMBL/GenBank/DDBJ whole genome shotgun (WGS) entry which is preliminary data.</text>
</comment>
<accession>A0A8J5CX49</accession>
<organism evidence="2 3">
    <name type="scientific">Chionoecetes opilio</name>
    <name type="common">Atlantic snow crab</name>
    <name type="synonym">Cancer opilio</name>
    <dbReference type="NCBI Taxonomy" id="41210"/>
    <lineage>
        <taxon>Eukaryota</taxon>
        <taxon>Metazoa</taxon>
        <taxon>Ecdysozoa</taxon>
        <taxon>Arthropoda</taxon>
        <taxon>Crustacea</taxon>
        <taxon>Multicrustacea</taxon>
        <taxon>Malacostraca</taxon>
        <taxon>Eumalacostraca</taxon>
        <taxon>Eucarida</taxon>
        <taxon>Decapoda</taxon>
        <taxon>Pleocyemata</taxon>
        <taxon>Brachyura</taxon>
        <taxon>Eubrachyura</taxon>
        <taxon>Majoidea</taxon>
        <taxon>Majidae</taxon>
        <taxon>Chionoecetes</taxon>
    </lineage>
</organism>
<proteinExistence type="predicted"/>
<name>A0A8J5CX49_CHIOP</name>
<evidence type="ECO:0000256" key="1">
    <source>
        <dbReference type="SAM" id="MobiDB-lite"/>
    </source>
</evidence>
<dbReference type="EMBL" id="JACEEZ010011255">
    <property type="protein sequence ID" value="KAG0721397.1"/>
    <property type="molecule type" value="Genomic_DNA"/>
</dbReference>
<gene>
    <name evidence="2" type="ORF">GWK47_046557</name>
</gene>
<keyword evidence="3" id="KW-1185">Reference proteome</keyword>
<dbReference type="AlphaFoldDB" id="A0A8J5CX49"/>
<evidence type="ECO:0000313" key="2">
    <source>
        <dbReference type="EMBL" id="KAG0721397.1"/>
    </source>
</evidence>
<dbReference type="Proteomes" id="UP000770661">
    <property type="component" value="Unassembled WGS sequence"/>
</dbReference>
<evidence type="ECO:0000313" key="3">
    <source>
        <dbReference type="Proteomes" id="UP000770661"/>
    </source>
</evidence>
<sequence>MQSEPDWSPPPPGSVLMARRVAKYSGGDVEAGAEEPGWALTQGIGACAGTPSFRGVTGPWGRADVPAPTYMLPPVGAPRPRFTATQLGPPVSPVHHPELRQHALRALAQVADGKTVYTSLTARATRGNGRTVPRSHPGGDKLSLWRLSNNSPHSRLSWWPPARPRTSLPAGGNCGNHTTPGRGCRPSKAASQGKSGLSPPS</sequence>
<protein>
    <submittedName>
        <fullName evidence="2">Uncharacterized protein</fullName>
    </submittedName>
</protein>